<dbReference type="RefSeq" id="WP_003371953.1">
    <property type="nucleotide sequence ID" value="NZ_JACBBA010000003.1"/>
</dbReference>
<evidence type="ECO:0000313" key="1">
    <source>
        <dbReference type="EMBL" id="NFV25705.1"/>
    </source>
</evidence>
<evidence type="ECO:0000313" key="2">
    <source>
        <dbReference type="Proteomes" id="UP000486903"/>
    </source>
</evidence>
<protein>
    <submittedName>
        <fullName evidence="1">Uncharacterized protein</fullName>
    </submittedName>
</protein>
<sequence length="191" mass="22071">MDELIKSITSVISGSTDKLVTPTDEIKKEHYGNVAAFNSKLNEYKVKKQQFINENKDIDAELDTLKAQLRGQKNSLDFTGINKTENKIKELTLTKEHNINNISLIENVLDEGTPELKELSLRVLDSFEKYNPDLNSVYSENKKVIEKLEVQLNGFIASIKDMYMINISKENNRIINEKVKIRSYSYYEEEE</sequence>
<comment type="caution">
    <text evidence="1">The sequence shown here is derived from an EMBL/GenBank/DDBJ whole genome shotgun (WGS) entry which is preliminary data.</text>
</comment>
<dbReference type="AlphaFoldDB" id="A0A6B4JMF3"/>
<dbReference type="Proteomes" id="UP000486903">
    <property type="component" value="Unassembled WGS sequence"/>
</dbReference>
<gene>
    <name evidence="1" type="ORF">FDG31_05905</name>
</gene>
<proteinExistence type="predicted"/>
<name>A0A6B4JMF3_CLOBO</name>
<accession>A0A6B4JMF3</accession>
<dbReference type="EMBL" id="SXFB01000003">
    <property type="protein sequence ID" value="NFV25705.1"/>
    <property type="molecule type" value="Genomic_DNA"/>
</dbReference>
<reference evidence="1 2" key="1">
    <citation type="submission" date="2019-04" db="EMBL/GenBank/DDBJ databases">
        <title>Genome sequencing of Clostridium botulinum Groups I-IV and Clostridium butyricum.</title>
        <authorList>
            <person name="Brunt J."/>
            <person name="Van Vliet A.H.M."/>
            <person name="Stringer S.C."/>
            <person name="Carter A.T."/>
            <person name="Peck M.W."/>
        </authorList>
    </citation>
    <scope>NUCLEOTIDE SEQUENCE [LARGE SCALE GENOMIC DNA]</scope>
    <source>
        <strain evidence="1 2">BL81</strain>
    </source>
</reference>
<organism evidence="1 2">
    <name type="scientific">Clostridium botulinum</name>
    <dbReference type="NCBI Taxonomy" id="1491"/>
    <lineage>
        <taxon>Bacteria</taxon>
        <taxon>Bacillati</taxon>
        <taxon>Bacillota</taxon>
        <taxon>Clostridia</taxon>
        <taxon>Eubacteriales</taxon>
        <taxon>Clostridiaceae</taxon>
        <taxon>Clostridium</taxon>
    </lineage>
</organism>